<sequence length="255" mass="29040">MTTKPMIIAHRGLSKESPENTLSAFRLAIAQGADGIEGDFHLTKDKQIVCIHDTNTARVADTKLIVRNSTLAELKKLDVGRWFHSTFKNEKIPTLDEILAILPSQTKLFLEIKTDPEIVPYLLRIITDNKVNLNQLVIISFNSQTLKYIKQEMPELKTLLLLSLKTLNGMKLSSLSANRLIKQLDDLRADGISTSVSNFLNKGYIYQFISRGYEYHLWTIDNKRVAEQFMKIGVNSITTNTLNTIRQIKYSQIEN</sequence>
<dbReference type="BioCyc" id="CSTA292563:G1353-1159-MONOMER"/>
<keyword evidence="3" id="KW-1185">Reference proteome</keyword>
<dbReference type="STRING" id="292563.Cyast_1151"/>
<dbReference type="PANTHER" id="PTHR46211">
    <property type="entry name" value="GLYCEROPHOSPHORYL DIESTER PHOSPHODIESTERASE"/>
    <property type="match status" value="1"/>
</dbReference>
<reference evidence="3" key="1">
    <citation type="journal article" date="2013" name="Proc. Natl. Acad. Sci. U.S.A.">
        <title>Improving the coverage of the cyanobacterial phylum using diversity-driven genome sequencing.</title>
        <authorList>
            <person name="Shih P.M."/>
            <person name="Wu D."/>
            <person name="Latifi A."/>
            <person name="Axen S.D."/>
            <person name="Fewer D.P."/>
            <person name="Talla E."/>
            <person name="Calteau A."/>
            <person name="Cai F."/>
            <person name="Tandeau de Marsac N."/>
            <person name="Rippka R."/>
            <person name="Herdman M."/>
            <person name="Sivonen K."/>
            <person name="Coursin T."/>
            <person name="Laurent T."/>
            <person name="Goodwin L."/>
            <person name="Nolan M."/>
            <person name="Davenport K.W."/>
            <person name="Han C.S."/>
            <person name="Rubin E.M."/>
            <person name="Eisen J.A."/>
            <person name="Woyke T."/>
            <person name="Gugger M."/>
            <person name="Kerfeld C.A."/>
        </authorList>
    </citation>
    <scope>NUCLEOTIDE SEQUENCE [LARGE SCALE GENOMIC DNA]</scope>
    <source>
        <strain evidence="3">ATCC 29140 / PCC 7202</strain>
    </source>
</reference>
<dbReference type="SUPFAM" id="SSF51695">
    <property type="entry name" value="PLC-like phosphodiesterases"/>
    <property type="match status" value="1"/>
</dbReference>
<dbReference type="InterPro" id="IPR030395">
    <property type="entry name" value="GP_PDE_dom"/>
</dbReference>
<evidence type="ECO:0000259" key="1">
    <source>
        <dbReference type="PROSITE" id="PS51704"/>
    </source>
</evidence>
<dbReference type="eggNOG" id="COG0584">
    <property type="taxonomic scope" value="Bacteria"/>
</dbReference>
<dbReference type="Proteomes" id="UP000010483">
    <property type="component" value="Chromosome"/>
</dbReference>
<gene>
    <name evidence="2" type="ordered locus">Cyast_1151</name>
</gene>
<name>K9YLZ5_CYASC</name>
<evidence type="ECO:0000313" key="3">
    <source>
        <dbReference type="Proteomes" id="UP000010483"/>
    </source>
</evidence>
<dbReference type="HOGENOM" id="CLU_030006_3_3_3"/>
<dbReference type="GO" id="GO:0006629">
    <property type="term" value="P:lipid metabolic process"/>
    <property type="evidence" value="ECO:0007669"/>
    <property type="project" value="InterPro"/>
</dbReference>
<dbReference type="KEGG" id="csn:Cyast_1151"/>
<evidence type="ECO:0000313" key="2">
    <source>
        <dbReference type="EMBL" id="AFZ47118.1"/>
    </source>
</evidence>
<dbReference type="Pfam" id="PF03009">
    <property type="entry name" value="GDPD"/>
    <property type="match status" value="1"/>
</dbReference>
<dbReference type="EMBL" id="CP003940">
    <property type="protein sequence ID" value="AFZ47118.1"/>
    <property type="molecule type" value="Genomic_DNA"/>
</dbReference>
<dbReference type="InterPro" id="IPR017946">
    <property type="entry name" value="PLC-like_Pdiesterase_TIM-brl"/>
</dbReference>
<proteinExistence type="predicted"/>
<organism evidence="2 3">
    <name type="scientific">Cyanobacterium stanieri (strain ATCC 29140 / PCC 7202)</name>
    <dbReference type="NCBI Taxonomy" id="292563"/>
    <lineage>
        <taxon>Bacteria</taxon>
        <taxon>Bacillati</taxon>
        <taxon>Cyanobacteriota</taxon>
        <taxon>Cyanophyceae</taxon>
        <taxon>Oscillatoriophycideae</taxon>
        <taxon>Chroococcales</taxon>
        <taxon>Geminocystaceae</taxon>
        <taxon>Cyanobacterium</taxon>
    </lineage>
</organism>
<dbReference type="Gene3D" id="3.20.20.190">
    <property type="entry name" value="Phosphatidylinositol (PI) phosphodiesterase"/>
    <property type="match status" value="1"/>
</dbReference>
<protein>
    <submittedName>
        <fullName evidence="2">Glycerophosphoryl diester phosphodiesterase</fullName>
    </submittedName>
</protein>
<dbReference type="PATRIC" id="fig|292563.3.peg.1207"/>
<feature type="domain" description="GP-PDE" evidence="1">
    <location>
        <begin position="5"/>
        <end position="249"/>
    </location>
</feature>
<dbReference type="PANTHER" id="PTHR46211:SF1">
    <property type="entry name" value="GLYCEROPHOSPHODIESTER PHOSPHODIESTERASE, CYTOPLASMIC"/>
    <property type="match status" value="1"/>
</dbReference>
<dbReference type="AlphaFoldDB" id="K9YLZ5"/>
<dbReference type="GO" id="GO:0008081">
    <property type="term" value="F:phosphoric diester hydrolase activity"/>
    <property type="evidence" value="ECO:0007669"/>
    <property type="project" value="InterPro"/>
</dbReference>
<accession>K9YLZ5</accession>
<dbReference type="PROSITE" id="PS51704">
    <property type="entry name" value="GP_PDE"/>
    <property type="match status" value="1"/>
</dbReference>